<dbReference type="InterPro" id="IPR000674">
    <property type="entry name" value="Ald_Oxase/Xan_DH_a/b"/>
</dbReference>
<dbReference type="EMBL" id="BONZ01000055">
    <property type="protein sequence ID" value="GIH17526.1"/>
    <property type="molecule type" value="Genomic_DNA"/>
</dbReference>
<evidence type="ECO:0000259" key="3">
    <source>
        <dbReference type="SMART" id="SM01008"/>
    </source>
</evidence>
<keyword evidence="2" id="KW-0560">Oxidoreductase</keyword>
<dbReference type="InterPro" id="IPR037165">
    <property type="entry name" value="AldOxase/xan_DH_Mopterin-bd_sf"/>
</dbReference>
<dbReference type="InterPro" id="IPR016208">
    <property type="entry name" value="Ald_Oxase/xanthine_DH-like"/>
</dbReference>
<dbReference type="InterPro" id="IPR036856">
    <property type="entry name" value="Ald_Oxase/Xan_DH_a/b_sf"/>
</dbReference>
<name>A0A8J3QZL3_9ACTN</name>
<dbReference type="Pfam" id="PF01315">
    <property type="entry name" value="Ald_Xan_dh_C"/>
    <property type="match status" value="1"/>
</dbReference>
<gene>
    <name evidence="4" type="ORF">Raf01_56980</name>
</gene>
<dbReference type="Pfam" id="PF20256">
    <property type="entry name" value="MoCoBD_2"/>
    <property type="match status" value="2"/>
</dbReference>
<evidence type="ECO:0000313" key="5">
    <source>
        <dbReference type="Proteomes" id="UP000642748"/>
    </source>
</evidence>
<dbReference type="PANTHER" id="PTHR11908">
    <property type="entry name" value="XANTHINE DEHYDROGENASE"/>
    <property type="match status" value="1"/>
</dbReference>
<dbReference type="InterPro" id="IPR046867">
    <property type="entry name" value="AldOxase/xan_DH_MoCoBD2"/>
</dbReference>
<accession>A0A8J3QZL3</accession>
<dbReference type="PANTHER" id="PTHR11908:SF132">
    <property type="entry name" value="ALDEHYDE OXIDASE 1-RELATED"/>
    <property type="match status" value="1"/>
</dbReference>
<comment type="caution">
    <text evidence="4">The sequence shown here is derived from an EMBL/GenBank/DDBJ whole genome shotgun (WGS) entry which is preliminary data.</text>
</comment>
<dbReference type="Pfam" id="PF02738">
    <property type="entry name" value="MoCoBD_1"/>
    <property type="match status" value="1"/>
</dbReference>
<evidence type="ECO:0000256" key="1">
    <source>
        <dbReference type="ARBA" id="ARBA00022505"/>
    </source>
</evidence>
<dbReference type="AlphaFoldDB" id="A0A8J3QZL3"/>
<dbReference type="Gene3D" id="3.30.365.10">
    <property type="entry name" value="Aldehyde oxidase/xanthine dehydrogenase, molybdopterin binding domain"/>
    <property type="match status" value="4"/>
</dbReference>
<reference evidence="4" key="1">
    <citation type="submission" date="2021-01" db="EMBL/GenBank/DDBJ databases">
        <title>Whole genome shotgun sequence of Rugosimonospora africana NBRC 104875.</title>
        <authorList>
            <person name="Komaki H."/>
            <person name="Tamura T."/>
        </authorList>
    </citation>
    <scope>NUCLEOTIDE SEQUENCE</scope>
    <source>
        <strain evidence="4">NBRC 104875</strain>
    </source>
</reference>
<dbReference type="GO" id="GO:0005506">
    <property type="term" value="F:iron ion binding"/>
    <property type="evidence" value="ECO:0007669"/>
    <property type="project" value="InterPro"/>
</dbReference>
<protein>
    <submittedName>
        <fullName evidence="4">Xanthine dehydrogenase</fullName>
    </submittedName>
</protein>
<dbReference type="Proteomes" id="UP000642748">
    <property type="component" value="Unassembled WGS sequence"/>
</dbReference>
<dbReference type="Gene3D" id="3.90.1170.50">
    <property type="entry name" value="Aldehyde oxidase/xanthine dehydrogenase, a/b hammerhead"/>
    <property type="match status" value="1"/>
</dbReference>
<feature type="domain" description="Aldehyde oxidase/xanthine dehydrogenase a/b hammerhead" evidence="3">
    <location>
        <begin position="15"/>
        <end position="119"/>
    </location>
</feature>
<evidence type="ECO:0000313" key="4">
    <source>
        <dbReference type="EMBL" id="GIH17526.1"/>
    </source>
</evidence>
<dbReference type="SMART" id="SM01008">
    <property type="entry name" value="Ald_Xan_dh_C"/>
    <property type="match status" value="1"/>
</dbReference>
<sequence length="693" mass="74995">MGADPVRLEGRDKVTGTARYAYEYPVSEALYAWPVASPFTKGRLTLVNPDEALAARGVLAVLWHSNAYRLQSRENEELYLLQEPTIAYRGQFVALVVADTLEAARHGADLVVLEADTQPHDAVLTDRHPGLYRPVRVNGGFQSDTAVGDFDAGMAGAAVRVDERYETPAEHNNPMEPHASIAWWDGDELTVYDSTQYPTAVAEGLAGLFGIETQSVRVLAEHIGGGFGVKGGNPRPAVVLAAMAARHVGHPVKVALTRQHQFANVGYRTPTIQRVRLGADASGQLTAIGHDAISQSSEVQEFAEQTAVLTRWMYAGPHRRTTHRLVRLDVPTPAWMRAPGETPGSFALESALDELAMAGGWDPVELRIRNDAELEPENGLRYSSRNLVACLREGARRFGWERRDPRPRAHRDGDWLIGTGMASSSLQARAQPSTATVRAHPDGHFHVLVNAVDIGTGARTALWQIAVDELGVAPERVRISIGDSSIGRAQGAGGSLGTASWGWAVTKACRELCEQLKRDHRGSVPAAGLEVSADTTADLKTLQPYARYSFGAQFCQVRVDLDTGEVRVDRMLGAFAAGRIVNPRMARSQLIGAMTMGMSMALLEEGVLDTQYGAYVNRDFATYHIAACADVPAIETYLMDEEDTHLNPMGVKGVGELGIVGAAAAVANAVYHATGVRVRELPIRLDKLLDQLG</sequence>
<evidence type="ECO:0000256" key="2">
    <source>
        <dbReference type="ARBA" id="ARBA00023002"/>
    </source>
</evidence>
<dbReference type="SUPFAM" id="SSF54665">
    <property type="entry name" value="CO dehydrogenase molybdoprotein N-domain-like"/>
    <property type="match status" value="1"/>
</dbReference>
<dbReference type="GO" id="GO:0016491">
    <property type="term" value="F:oxidoreductase activity"/>
    <property type="evidence" value="ECO:0007669"/>
    <property type="project" value="UniProtKB-KW"/>
</dbReference>
<organism evidence="4 5">
    <name type="scientific">Rugosimonospora africana</name>
    <dbReference type="NCBI Taxonomy" id="556532"/>
    <lineage>
        <taxon>Bacteria</taxon>
        <taxon>Bacillati</taxon>
        <taxon>Actinomycetota</taxon>
        <taxon>Actinomycetes</taxon>
        <taxon>Micromonosporales</taxon>
        <taxon>Micromonosporaceae</taxon>
        <taxon>Rugosimonospora</taxon>
    </lineage>
</organism>
<dbReference type="InterPro" id="IPR008274">
    <property type="entry name" value="AldOxase/xan_DH_MoCoBD1"/>
</dbReference>
<proteinExistence type="predicted"/>
<dbReference type="SUPFAM" id="SSF56003">
    <property type="entry name" value="Molybdenum cofactor-binding domain"/>
    <property type="match status" value="1"/>
</dbReference>
<keyword evidence="1" id="KW-0500">Molybdenum</keyword>
<keyword evidence="5" id="KW-1185">Reference proteome</keyword>